<keyword evidence="11" id="KW-0067">ATP-binding</keyword>
<dbReference type="Gene3D" id="3.40.1690.20">
    <property type="match status" value="1"/>
</dbReference>
<feature type="compositionally biased region" description="Basic and acidic residues" evidence="18">
    <location>
        <begin position="727"/>
        <end position="745"/>
    </location>
</feature>
<keyword evidence="10" id="KW-0862">Zinc</keyword>
<dbReference type="InterPro" id="IPR041569">
    <property type="entry name" value="AAA_lid_3"/>
</dbReference>
<keyword evidence="22" id="KW-1185">Reference proteome</keyword>
<dbReference type="GO" id="GO:0016887">
    <property type="term" value="F:ATP hydrolysis activity"/>
    <property type="evidence" value="ECO:0007669"/>
    <property type="project" value="InterPro"/>
</dbReference>
<comment type="cofactor">
    <cofactor evidence="1">
        <name>Zn(2+)</name>
        <dbReference type="ChEBI" id="CHEBI:29105"/>
    </cofactor>
</comment>
<evidence type="ECO:0000256" key="16">
    <source>
        <dbReference type="ARBA" id="ARBA00023242"/>
    </source>
</evidence>
<gene>
    <name evidence="21" type="ORF">Bfra_006423</name>
</gene>
<dbReference type="Pfam" id="PF01434">
    <property type="entry name" value="Peptidase_M41"/>
    <property type="match status" value="1"/>
</dbReference>
<feature type="compositionally biased region" description="Polar residues" evidence="18">
    <location>
        <begin position="183"/>
        <end position="192"/>
    </location>
</feature>
<keyword evidence="15" id="KW-0472">Membrane</keyword>
<feature type="compositionally biased region" description="Low complexity" evidence="18">
    <location>
        <begin position="158"/>
        <end position="176"/>
    </location>
</feature>
<dbReference type="GO" id="GO:0030163">
    <property type="term" value="P:protein catabolic process"/>
    <property type="evidence" value="ECO:0007669"/>
    <property type="project" value="UniProtKB-ARBA"/>
</dbReference>
<dbReference type="Gene3D" id="1.20.58.760">
    <property type="entry name" value="Peptidase M41"/>
    <property type="match status" value="1"/>
</dbReference>
<accession>A0A8H6B5A6</accession>
<evidence type="ECO:0000256" key="11">
    <source>
        <dbReference type="ARBA" id="ARBA00022840"/>
    </source>
</evidence>
<keyword evidence="9" id="KW-0378">Hydrolase</keyword>
<comment type="caution">
    <text evidence="21">The sequence shown here is derived from an EMBL/GenBank/DDBJ whole genome shotgun (WGS) entry which is preliminary data.</text>
</comment>
<dbReference type="CDD" id="cd12148">
    <property type="entry name" value="fungal_TF_MHR"/>
    <property type="match status" value="1"/>
</dbReference>
<dbReference type="InterPro" id="IPR005936">
    <property type="entry name" value="FtsH"/>
</dbReference>
<dbReference type="Gene3D" id="3.40.50.300">
    <property type="entry name" value="P-loop containing nucleotide triphosphate hydrolases"/>
    <property type="match status" value="1"/>
</dbReference>
<feature type="compositionally biased region" description="Polar residues" evidence="18">
    <location>
        <begin position="771"/>
        <end position="800"/>
    </location>
</feature>
<dbReference type="GO" id="GO:0004222">
    <property type="term" value="F:metalloendopeptidase activity"/>
    <property type="evidence" value="ECO:0007669"/>
    <property type="project" value="InterPro"/>
</dbReference>
<dbReference type="InterPro" id="IPR003593">
    <property type="entry name" value="AAA+_ATPase"/>
</dbReference>
<evidence type="ECO:0000256" key="9">
    <source>
        <dbReference type="ARBA" id="ARBA00022801"/>
    </source>
</evidence>
<evidence type="ECO:0000256" key="8">
    <source>
        <dbReference type="ARBA" id="ARBA00022741"/>
    </source>
</evidence>
<dbReference type="Pfam" id="PF04082">
    <property type="entry name" value="Fungal_trans"/>
    <property type="match status" value="1"/>
</dbReference>
<feature type="region of interest" description="Disordered" evidence="18">
    <location>
        <begin position="906"/>
        <end position="990"/>
    </location>
</feature>
<dbReference type="SUPFAM" id="SSF140990">
    <property type="entry name" value="FtsH protease domain-like"/>
    <property type="match status" value="1"/>
</dbReference>
<evidence type="ECO:0000313" key="22">
    <source>
        <dbReference type="Proteomes" id="UP000531561"/>
    </source>
</evidence>
<evidence type="ECO:0000256" key="13">
    <source>
        <dbReference type="ARBA" id="ARBA00023049"/>
    </source>
</evidence>
<dbReference type="GeneID" id="59260487"/>
<dbReference type="Pfam" id="PF00004">
    <property type="entry name" value="AAA"/>
    <property type="match status" value="1"/>
</dbReference>
<organism evidence="21 22">
    <name type="scientific">Botrytis fragariae</name>
    <dbReference type="NCBI Taxonomy" id="1964551"/>
    <lineage>
        <taxon>Eukaryota</taxon>
        <taxon>Fungi</taxon>
        <taxon>Dikarya</taxon>
        <taxon>Ascomycota</taxon>
        <taxon>Pezizomycotina</taxon>
        <taxon>Leotiomycetes</taxon>
        <taxon>Helotiales</taxon>
        <taxon>Sclerotiniaceae</taxon>
        <taxon>Botrytis</taxon>
    </lineage>
</organism>
<sequence>MNPPPQIFGAYNADGVPVSTLPDLNGPIFGDGTLLDESNEAKRRRIARVRTKVLPSKVKETERLTMAGLRYVPEKEDQMRWKVTSLYALYQLQNRMCLYAGREEEESPKGAKYIEGLENRLGRMESLLKLSGLLNEEDGGRTDLGTLEKILQEKNQSRRASAVPASSATSPTQSTPGGPPEANGSTPNSTIASPEPNKESEKRHSKDSKSGETDANGEPVEALSDMMCSLITNNCGETRYIGSSSGFSIFSPKGISWVNEKTGDSSFQEMISSASVDDNKMMYWKPEVFSDLFARPIWRQLPPKNECVSLLKDFFENFNCMFPLFHQPTFMHLVDRQYSSDPYEGSGWWASLNCALAIAHRLRVMSHLVPQEEDTKAWGYLKNAMGVFTELTMRNTDLLSVQALLGMALFMQGTPNPQPSFFLVAAAIRLSHSIGLHKRGSGFNLNPVEIEQRKRVFWIGYMLDKDICLRSGRPPAQDDDDMHVELPSADPEDNIGNIPLADGKGKVNLFRLMCEFSMIESRVYKQLYSTKASKQSDGELLNTIGELDSQLEEWKDSIPVDFRPEHEIKASHTPLILHVVVLHFAYYNCLTTIHRMSVHHGYWTSRLSNYAIQGLNARPLNPRVFSSAALCVSAARASIHLIKYVPQGDFACVWLILYFPVSALVTLFGNILQNPQDPRARSDVRLMNLVVNFLSMLGTEEENGGVKRMLGVCSEFERIAKVVLDKAEKETSSRRKRKSGDDSTRASHMPRSGQPKTPMNHPRSPMPGVFSPNSTNQMNFQNGFSPMQGASPSSSWQSDFCPSGGDFMGQNTGSPFGSVQGFTNGNEFNSPLNPNSFQQPFVPQDLWQMPMTLEWDWAEMTGGTYQSFENGVMGDPNLHMNDNSHLQNQGGGISLARISQTTVQSAARNSLRTSSTAPLLRSRIAAQRARTFVTKPPKPDKDTGKDESEVKSKNQKSSEPPAKPAPGTENLYNGKTPLSPSENGAEPQESPLVEGYVKLTEEEMKQLEQVIASMQFGKGQTQELREALKAINKAGVPSELRDLMNEVKGRPMTLTEAAKFTKLVLQMAWSAAKVQSQTQQSQGTNFNSNEPGSSTNGNKGDQKQGQDGKQGSKKGNQHESFNFGNSTEIKLDTTTLLIGSFATYFLWQTLFPGTNKKDITFQEFRNNFFDKGLVKRLTVVNKSEVRVDLHTEAAAAMYPDSPAGNPNFHYYFSIGSAEGFEQRMEQAQNELGIPVAERIPIGYASDGDTWALIYSFGPTLLFIGAIFYMSRRASAGAGGNSGIFGMGKSRAKQFNHETDVKVKFKDVAGMDEAKLEIMEFVSFLKTPEQFQRLGAKIPRGAILSGPPGTGKTLLAKATAGESQVPFFSVSGSEFVEMFVGVGASRVRDLFAMARKSTPCIIFIDEIDAIGKSRGKSGGFSGGGNDEREATLNQILTEMDGFNTTEQIVVLAGTNRPDVLDKALMRPGRFDRHISIDRPTMDGRKQIFKVHLGKIVTNENIEYLTGRLSALTPGFSGADIANCVNEAALIAARTQAKSVAMLHFEQAIERVIGGLEKKSLVLSPEEKKTVAYHEAGHAICGWYFKWADPLLKVSIIPRGQGALGYAQYLPAGDTYLMNVNQLMDRMAMTLGGRVSEELHFETVTSGASDDFNKVTRMATAMVTKWGMSKKLGPLHFETDRENQLMKPFAESTAQTIDSEVRRIVDEAYEKCRNLLVEKKDEVGIIAEELLAKEVLGRDDMVRLLGPRPFDENKDFIKYFGGGSLGKSAPPPPATESTDLPTEDPTPLA</sequence>
<dbReference type="InterPro" id="IPR050928">
    <property type="entry name" value="ATP-dep_Zn_Metalloprotease"/>
</dbReference>
<dbReference type="FunFam" id="1.10.8.60:FF:000019">
    <property type="entry name" value="AFG3-like AAA ATPase 2"/>
    <property type="match status" value="1"/>
</dbReference>
<evidence type="ECO:0000256" key="6">
    <source>
        <dbReference type="ARBA" id="ARBA00022692"/>
    </source>
</evidence>
<evidence type="ECO:0000256" key="10">
    <source>
        <dbReference type="ARBA" id="ARBA00022833"/>
    </source>
</evidence>
<evidence type="ECO:0000256" key="12">
    <source>
        <dbReference type="ARBA" id="ARBA00022989"/>
    </source>
</evidence>
<dbReference type="NCBIfam" id="TIGR01241">
    <property type="entry name" value="FtsH_fam"/>
    <property type="match status" value="1"/>
</dbReference>
<dbReference type="InterPro" id="IPR000642">
    <property type="entry name" value="Peptidase_M41"/>
</dbReference>
<dbReference type="Proteomes" id="UP000531561">
    <property type="component" value="Unassembled WGS sequence"/>
</dbReference>
<dbReference type="GO" id="GO:0008270">
    <property type="term" value="F:zinc ion binding"/>
    <property type="evidence" value="ECO:0007669"/>
    <property type="project" value="InterPro"/>
</dbReference>
<evidence type="ECO:0000256" key="1">
    <source>
        <dbReference type="ARBA" id="ARBA00001947"/>
    </source>
</evidence>
<comment type="similarity">
    <text evidence="3">In the C-terminal section; belongs to the peptidase M41 family.</text>
</comment>
<dbReference type="OrthoDB" id="2123952at2759"/>
<feature type="region of interest" description="Disordered" evidence="18">
    <location>
        <begin position="154"/>
        <end position="218"/>
    </location>
</feature>
<feature type="compositionally biased region" description="Basic and acidic residues" evidence="18">
    <location>
        <begin position="196"/>
        <end position="212"/>
    </location>
</feature>
<dbReference type="PROSITE" id="PS00674">
    <property type="entry name" value="AAA"/>
    <property type="match status" value="1"/>
</dbReference>
<keyword evidence="5 21" id="KW-0645">Protease</keyword>
<feature type="compositionally biased region" description="Polar residues" evidence="18">
    <location>
        <begin position="970"/>
        <end position="982"/>
    </location>
</feature>
<feature type="region of interest" description="Disordered" evidence="18">
    <location>
        <begin position="727"/>
        <end position="803"/>
    </location>
</feature>
<dbReference type="GO" id="GO:0004176">
    <property type="term" value="F:ATP-dependent peptidase activity"/>
    <property type="evidence" value="ECO:0007669"/>
    <property type="project" value="InterPro"/>
</dbReference>
<evidence type="ECO:0000256" key="14">
    <source>
        <dbReference type="ARBA" id="ARBA00023128"/>
    </source>
</evidence>
<dbReference type="InterPro" id="IPR027417">
    <property type="entry name" value="P-loop_NTPase"/>
</dbReference>
<evidence type="ECO:0000256" key="7">
    <source>
        <dbReference type="ARBA" id="ARBA00022723"/>
    </source>
</evidence>
<feature type="region of interest" description="Disordered" evidence="18">
    <location>
        <begin position="1759"/>
        <end position="1787"/>
    </location>
</feature>
<feature type="domain" description="Xylanolytic transcriptional activator regulatory" evidence="20">
    <location>
        <begin position="420"/>
        <end position="493"/>
    </location>
</feature>
<name>A0A8H6B5A6_9HELO</name>
<feature type="compositionally biased region" description="Polar residues" evidence="18">
    <location>
        <begin position="906"/>
        <end position="917"/>
    </location>
</feature>
<dbReference type="PANTHER" id="PTHR43655">
    <property type="entry name" value="ATP-DEPENDENT PROTEASE"/>
    <property type="match status" value="1"/>
</dbReference>
<comment type="similarity">
    <text evidence="4">In the N-terminal section; belongs to the AAA ATPase family.</text>
</comment>
<keyword evidence="16" id="KW-0539">Nucleus</keyword>
<evidence type="ECO:0000313" key="21">
    <source>
        <dbReference type="EMBL" id="KAF5879217.1"/>
    </source>
</evidence>
<keyword evidence="7" id="KW-0479">Metal-binding</keyword>
<dbReference type="Pfam" id="PF06480">
    <property type="entry name" value="FtsH_ext"/>
    <property type="match status" value="1"/>
</dbReference>
<dbReference type="GO" id="GO:0003677">
    <property type="term" value="F:DNA binding"/>
    <property type="evidence" value="ECO:0007669"/>
    <property type="project" value="InterPro"/>
</dbReference>
<dbReference type="InterPro" id="IPR037219">
    <property type="entry name" value="Peptidase_M41-like"/>
</dbReference>
<dbReference type="GO" id="GO:0005745">
    <property type="term" value="C:m-AAA complex"/>
    <property type="evidence" value="ECO:0007669"/>
    <property type="project" value="TreeGrafter"/>
</dbReference>
<keyword evidence="13" id="KW-0482">Metalloprotease</keyword>
<comment type="catalytic activity">
    <reaction evidence="17">
        <text>ATP + H2O = ADP + phosphate + H(+)</text>
        <dbReference type="Rhea" id="RHEA:13065"/>
        <dbReference type="ChEBI" id="CHEBI:15377"/>
        <dbReference type="ChEBI" id="CHEBI:15378"/>
        <dbReference type="ChEBI" id="CHEBI:30616"/>
        <dbReference type="ChEBI" id="CHEBI:43474"/>
        <dbReference type="ChEBI" id="CHEBI:456216"/>
    </reaction>
    <physiologicalReaction direction="left-to-right" evidence="17">
        <dbReference type="Rhea" id="RHEA:13066"/>
    </physiologicalReaction>
</comment>
<keyword evidence="6" id="KW-0812">Transmembrane</keyword>
<evidence type="ECO:0000259" key="20">
    <source>
        <dbReference type="SMART" id="SM00906"/>
    </source>
</evidence>
<dbReference type="GO" id="GO:0034982">
    <property type="term" value="P:mitochondrial protein processing"/>
    <property type="evidence" value="ECO:0007669"/>
    <property type="project" value="TreeGrafter"/>
</dbReference>
<proteinExistence type="inferred from homology"/>
<dbReference type="Pfam" id="PF17862">
    <property type="entry name" value="AAA_lid_3"/>
    <property type="match status" value="1"/>
</dbReference>
<reference evidence="21 22" key="1">
    <citation type="journal article" date="2020" name="Phytopathology">
        <title>A high-quality genome resource of Botrytis fragariae, a new and rapidly spreading fungal pathogen causing strawberry gray mold in the U.S.A.</title>
        <authorList>
            <person name="Wu Y."/>
            <person name="Saski C.A."/>
            <person name="Schnabel G."/>
            <person name="Xiao S."/>
            <person name="Hu M."/>
        </authorList>
    </citation>
    <scope>NUCLEOTIDE SEQUENCE [LARGE SCALE GENOMIC DNA]</scope>
    <source>
        <strain evidence="21 22">BVB16</strain>
    </source>
</reference>
<dbReference type="HAMAP" id="MF_01458">
    <property type="entry name" value="FtsH"/>
    <property type="match status" value="1"/>
</dbReference>
<dbReference type="SMART" id="SM00382">
    <property type="entry name" value="AAA"/>
    <property type="match status" value="1"/>
</dbReference>
<keyword evidence="8" id="KW-0547">Nucleotide-binding</keyword>
<evidence type="ECO:0000256" key="17">
    <source>
        <dbReference type="ARBA" id="ARBA00048778"/>
    </source>
</evidence>
<evidence type="ECO:0000256" key="4">
    <source>
        <dbReference type="ARBA" id="ARBA00010550"/>
    </source>
</evidence>
<dbReference type="Gene3D" id="1.10.8.60">
    <property type="match status" value="1"/>
</dbReference>
<dbReference type="GO" id="GO:0005524">
    <property type="term" value="F:ATP binding"/>
    <property type="evidence" value="ECO:0007669"/>
    <property type="project" value="UniProtKB-KW"/>
</dbReference>
<dbReference type="CDD" id="cd19501">
    <property type="entry name" value="RecA-like_FtsH"/>
    <property type="match status" value="1"/>
</dbReference>
<keyword evidence="14" id="KW-0496">Mitochondrion</keyword>
<dbReference type="SMART" id="SM00906">
    <property type="entry name" value="Fungal_trans"/>
    <property type="match status" value="1"/>
</dbReference>
<dbReference type="EMBL" id="JABFCT010000001">
    <property type="protein sequence ID" value="KAF5879217.1"/>
    <property type="molecule type" value="Genomic_DNA"/>
</dbReference>
<evidence type="ECO:0000256" key="2">
    <source>
        <dbReference type="ARBA" id="ARBA00004225"/>
    </source>
</evidence>
<evidence type="ECO:0000256" key="3">
    <source>
        <dbReference type="ARBA" id="ARBA00010044"/>
    </source>
</evidence>
<dbReference type="InterPro" id="IPR011546">
    <property type="entry name" value="Pept_M41_FtsH_extracell"/>
</dbReference>
<feature type="domain" description="AAA+ ATPase" evidence="19">
    <location>
        <begin position="1337"/>
        <end position="1479"/>
    </location>
</feature>
<evidence type="ECO:0000256" key="15">
    <source>
        <dbReference type="ARBA" id="ARBA00023136"/>
    </source>
</evidence>
<feature type="compositionally biased region" description="Basic and acidic residues" evidence="18">
    <location>
        <begin position="937"/>
        <end position="952"/>
    </location>
</feature>
<evidence type="ECO:0000259" key="19">
    <source>
        <dbReference type="SMART" id="SM00382"/>
    </source>
</evidence>
<dbReference type="FunFam" id="3.40.1690.20:FF:000003">
    <property type="entry name" value="Mitochondrial inner membrane AAA protease Yta12, putative"/>
    <property type="match status" value="1"/>
</dbReference>
<evidence type="ECO:0000256" key="5">
    <source>
        <dbReference type="ARBA" id="ARBA00022670"/>
    </source>
</evidence>
<dbReference type="SUPFAM" id="SSF52540">
    <property type="entry name" value="P-loop containing nucleoside triphosphate hydrolases"/>
    <property type="match status" value="1"/>
</dbReference>
<protein>
    <submittedName>
        <fullName evidence="21">Putative mitochondrial inner membrane aaa protease protein</fullName>
    </submittedName>
</protein>
<keyword evidence="12" id="KW-1133">Transmembrane helix</keyword>
<dbReference type="InterPro" id="IPR003959">
    <property type="entry name" value="ATPase_AAA_core"/>
</dbReference>
<comment type="subcellular location">
    <subcellularLocation>
        <location evidence="2">Mitochondrion membrane</location>
        <topology evidence="2">Multi-pass membrane protein</topology>
    </subcellularLocation>
</comment>
<dbReference type="FunFam" id="1.20.58.760:FF:000003">
    <property type="entry name" value="AFG3-like AAA ATPase 2"/>
    <property type="match status" value="1"/>
</dbReference>
<dbReference type="InterPro" id="IPR007219">
    <property type="entry name" value="XnlR_reg_dom"/>
</dbReference>
<dbReference type="RefSeq" id="XP_037198161.1">
    <property type="nucleotide sequence ID" value="XM_037336795.1"/>
</dbReference>
<feature type="compositionally biased region" description="Polar residues" evidence="18">
    <location>
        <begin position="1076"/>
        <end position="1095"/>
    </location>
</feature>
<dbReference type="FunFam" id="3.40.50.300:FF:000001">
    <property type="entry name" value="ATP-dependent zinc metalloprotease FtsH"/>
    <property type="match status" value="1"/>
</dbReference>
<dbReference type="PANTHER" id="PTHR43655:SF2">
    <property type="entry name" value="AFG3 LIKE MATRIX AAA PEPTIDASE SUBUNIT 2, ISOFORM A"/>
    <property type="match status" value="1"/>
</dbReference>
<feature type="region of interest" description="Disordered" evidence="18">
    <location>
        <begin position="1076"/>
        <end position="1123"/>
    </location>
</feature>
<evidence type="ECO:0000256" key="18">
    <source>
        <dbReference type="SAM" id="MobiDB-lite"/>
    </source>
</evidence>
<dbReference type="GO" id="GO:0006351">
    <property type="term" value="P:DNA-templated transcription"/>
    <property type="evidence" value="ECO:0007669"/>
    <property type="project" value="InterPro"/>
</dbReference>
<dbReference type="InterPro" id="IPR003960">
    <property type="entry name" value="ATPase_AAA_CS"/>
</dbReference>